<keyword evidence="4" id="KW-0521">NADP</keyword>
<dbReference type="InterPro" id="IPR051034">
    <property type="entry name" value="Mito_Enoyl-ACP_Reductase"/>
</dbReference>
<dbReference type="RefSeq" id="WP_006975019.1">
    <property type="nucleotide sequence ID" value="NZ_ABCS01000080.1"/>
</dbReference>
<dbReference type="Proteomes" id="UP000005801">
    <property type="component" value="Unassembled WGS sequence"/>
</dbReference>
<dbReference type="EMBL" id="ABCS01000080">
    <property type="protein sequence ID" value="EDM75797.1"/>
    <property type="molecule type" value="Genomic_DNA"/>
</dbReference>
<dbReference type="InterPro" id="IPR011032">
    <property type="entry name" value="GroES-like_sf"/>
</dbReference>
<dbReference type="OrthoDB" id="9788224at2"/>
<keyword evidence="7" id="KW-0443">Lipid metabolism</keyword>
<dbReference type="Pfam" id="PF00107">
    <property type="entry name" value="ADH_zinc_N"/>
    <property type="match status" value="1"/>
</dbReference>
<dbReference type="SUPFAM" id="SSF51735">
    <property type="entry name" value="NAD(P)-binding Rossmann-fold domains"/>
    <property type="match status" value="1"/>
</dbReference>
<evidence type="ECO:0000256" key="3">
    <source>
        <dbReference type="ARBA" id="ARBA00022832"/>
    </source>
</evidence>
<dbReference type="STRING" id="391625.PPSIR1_34692"/>
<keyword evidence="6" id="KW-0560">Oxidoreductase</keyword>
<keyword evidence="2" id="KW-0444">Lipid biosynthesis</keyword>
<evidence type="ECO:0000256" key="1">
    <source>
        <dbReference type="ARBA" id="ARBA00010371"/>
    </source>
</evidence>
<comment type="caution">
    <text evidence="12">The sequence shown here is derived from an EMBL/GenBank/DDBJ whole genome shotgun (WGS) entry which is preliminary data.</text>
</comment>
<proteinExistence type="inferred from homology"/>
<keyword evidence="13" id="KW-1185">Reference proteome</keyword>
<feature type="domain" description="Enoyl reductase (ER)" evidence="11">
    <location>
        <begin position="11"/>
        <end position="314"/>
    </location>
</feature>
<evidence type="ECO:0000256" key="5">
    <source>
        <dbReference type="ARBA" id="ARBA00022946"/>
    </source>
</evidence>
<dbReference type="InterPro" id="IPR036291">
    <property type="entry name" value="NAD(P)-bd_dom_sf"/>
</dbReference>
<dbReference type="GO" id="GO:0141148">
    <property type="term" value="F:enoyl-[acyl-carrier-protein] reductase (NADPH) activity"/>
    <property type="evidence" value="ECO:0007669"/>
    <property type="project" value="UniProtKB-EC"/>
</dbReference>
<dbReference type="PANTHER" id="PTHR43981">
    <property type="entry name" value="ENOYL-[ACYL-CARRIER-PROTEIN] REDUCTASE, MITOCHONDRIAL"/>
    <property type="match status" value="1"/>
</dbReference>
<dbReference type="PANTHER" id="PTHR43981:SF2">
    <property type="entry name" value="ENOYL-[ACYL-CARRIER-PROTEIN] REDUCTASE, MITOCHONDRIAL"/>
    <property type="match status" value="1"/>
</dbReference>
<organism evidence="12 13">
    <name type="scientific">Plesiocystis pacifica SIR-1</name>
    <dbReference type="NCBI Taxonomy" id="391625"/>
    <lineage>
        <taxon>Bacteria</taxon>
        <taxon>Pseudomonadati</taxon>
        <taxon>Myxococcota</taxon>
        <taxon>Polyangia</taxon>
        <taxon>Nannocystales</taxon>
        <taxon>Nannocystaceae</taxon>
        <taxon>Plesiocystis</taxon>
    </lineage>
</organism>
<sequence>MRALRFSRPGHPLEVLELVELPEPKPGPGQALVEVLASPISPTDRLGLRGLYPLPFADNIPGVQGVARVLELGPDCGGPPVGSMIILPVRCGAWRERLCVPVAELVVIPPGRDPAESSTLRIEALTAAVLLDDLAPGDWFIHSPGAGAVGRYLTALGGLRDMHSIALVGSREPIADLWGLGADHVLVREPSLPNRLAELGLPSPRMAFDGSGGVASELLATCMAPTGELIVYGAVSRMPVQLSVAQLVFRDIQVRGFWLYRWARAAGPEYVQASLQELVTLNLRERVEAQVSLDDWRDGLHLSEQPGIRGRVVLTP</sequence>
<accession>A6GE79</accession>
<evidence type="ECO:0000313" key="12">
    <source>
        <dbReference type="EMBL" id="EDM75797.1"/>
    </source>
</evidence>
<reference evidence="12 13" key="1">
    <citation type="submission" date="2007-06" db="EMBL/GenBank/DDBJ databases">
        <authorList>
            <person name="Shimkets L."/>
            <person name="Ferriera S."/>
            <person name="Johnson J."/>
            <person name="Kravitz S."/>
            <person name="Beeson K."/>
            <person name="Sutton G."/>
            <person name="Rogers Y.-H."/>
            <person name="Friedman R."/>
            <person name="Frazier M."/>
            <person name="Venter J.C."/>
        </authorList>
    </citation>
    <scope>NUCLEOTIDE SEQUENCE [LARGE SCALE GENOMIC DNA]</scope>
    <source>
        <strain evidence="12 13">SIR-1</strain>
    </source>
</reference>
<evidence type="ECO:0000259" key="11">
    <source>
        <dbReference type="SMART" id="SM00829"/>
    </source>
</evidence>
<keyword evidence="3" id="KW-0276">Fatty acid metabolism</keyword>
<evidence type="ECO:0000256" key="9">
    <source>
        <dbReference type="ARBA" id="ARBA00038963"/>
    </source>
</evidence>
<evidence type="ECO:0000313" key="13">
    <source>
        <dbReference type="Proteomes" id="UP000005801"/>
    </source>
</evidence>
<evidence type="ECO:0000256" key="6">
    <source>
        <dbReference type="ARBA" id="ARBA00023002"/>
    </source>
</evidence>
<protein>
    <recommendedName>
        <fullName evidence="9">enoyl-[acyl-carrier-protein] reductase</fullName>
        <ecNumber evidence="9">1.3.1.104</ecNumber>
    </recommendedName>
</protein>
<evidence type="ECO:0000256" key="7">
    <source>
        <dbReference type="ARBA" id="ARBA00023098"/>
    </source>
</evidence>
<evidence type="ECO:0000256" key="8">
    <source>
        <dbReference type="ARBA" id="ARBA00023160"/>
    </source>
</evidence>
<evidence type="ECO:0000256" key="10">
    <source>
        <dbReference type="ARBA" id="ARBA00048843"/>
    </source>
</evidence>
<dbReference type="CDD" id="cd08290">
    <property type="entry name" value="ETR"/>
    <property type="match status" value="1"/>
</dbReference>
<dbReference type="SUPFAM" id="SSF50129">
    <property type="entry name" value="GroES-like"/>
    <property type="match status" value="1"/>
</dbReference>
<comment type="similarity">
    <text evidence="1">Belongs to the zinc-containing alcohol dehydrogenase family. Quinone oxidoreductase subfamily.</text>
</comment>
<dbReference type="eggNOG" id="COG0604">
    <property type="taxonomic scope" value="Bacteria"/>
</dbReference>
<keyword evidence="5" id="KW-0809">Transit peptide</keyword>
<dbReference type="SMART" id="SM00829">
    <property type="entry name" value="PKS_ER"/>
    <property type="match status" value="1"/>
</dbReference>
<dbReference type="InterPro" id="IPR020843">
    <property type="entry name" value="ER"/>
</dbReference>
<dbReference type="AlphaFoldDB" id="A6GE79"/>
<dbReference type="InterPro" id="IPR013149">
    <property type="entry name" value="ADH-like_C"/>
</dbReference>
<dbReference type="EC" id="1.3.1.104" evidence="9"/>
<name>A6GE79_9BACT</name>
<evidence type="ECO:0000256" key="4">
    <source>
        <dbReference type="ARBA" id="ARBA00022857"/>
    </source>
</evidence>
<dbReference type="Gene3D" id="3.90.180.10">
    <property type="entry name" value="Medium-chain alcohol dehydrogenases, catalytic domain"/>
    <property type="match status" value="1"/>
</dbReference>
<dbReference type="Gene3D" id="3.40.50.720">
    <property type="entry name" value="NAD(P)-binding Rossmann-like Domain"/>
    <property type="match status" value="1"/>
</dbReference>
<gene>
    <name evidence="12" type="ORF">PPSIR1_34692</name>
</gene>
<dbReference type="GO" id="GO:0006633">
    <property type="term" value="P:fatty acid biosynthetic process"/>
    <property type="evidence" value="ECO:0007669"/>
    <property type="project" value="UniProtKB-KW"/>
</dbReference>
<evidence type="ECO:0000256" key="2">
    <source>
        <dbReference type="ARBA" id="ARBA00022516"/>
    </source>
</evidence>
<comment type="catalytic activity">
    <reaction evidence="10">
        <text>a 2,3-saturated acyl-[ACP] + NADP(+) = a (2E)-enoyl-[ACP] + NADPH + H(+)</text>
        <dbReference type="Rhea" id="RHEA:22564"/>
        <dbReference type="Rhea" id="RHEA-COMP:9925"/>
        <dbReference type="Rhea" id="RHEA-COMP:9926"/>
        <dbReference type="ChEBI" id="CHEBI:15378"/>
        <dbReference type="ChEBI" id="CHEBI:57783"/>
        <dbReference type="ChEBI" id="CHEBI:58349"/>
        <dbReference type="ChEBI" id="CHEBI:78784"/>
        <dbReference type="ChEBI" id="CHEBI:78785"/>
        <dbReference type="EC" id="1.3.1.104"/>
    </reaction>
</comment>
<keyword evidence="8" id="KW-0275">Fatty acid biosynthesis</keyword>